<proteinExistence type="predicted"/>
<dbReference type="GO" id="GO:0016020">
    <property type="term" value="C:membrane"/>
    <property type="evidence" value="ECO:0007669"/>
    <property type="project" value="InterPro"/>
</dbReference>
<dbReference type="InterPro" id="IPR036772">
    <property type="entry name" value="SRCR-like_dom_sf"/>
</dbReference>
<dbReference type="RefSeq" id="XP_035676196.1">
    <property type="nucleotide sequence ID" value="XM_035820303.1"/>
</dbReference>
<dbReference type="SUPFAM" id="SSF56487">
    <property type="entry name" value="SRCR-like"/>
    <property type="match status" value="1"/>
</dbReference>
<feature type="region of interest" description="Disordered" evidence="3">
    <location>
        <begin position="241"/>
        <end position="263"/>
    </location>
</feature>
<dbReference type="KEGG" id="bfo:118415600"/>
<dbReference type="Proteomes" id="UP000001554">
    <property type="component" value="Chromosome 5"/>
</dbReference>
<accession>A0A9J7L5F6</accession>
<reference evidence="6" key="2">
    <citation type="submission" date="2025-08" db="UniProtKB">
        <authorList>
            <consortium name="RefSeq"/>
        </authorList>
    </citation>
    <scope>IDENTIFICATION</scope>
    <source>
        <strain evidence="6">S238N-H82</strain>
        <tissue evidence="6">Testes</tissue>
    </source>
</reference>
<protein>
    <submittedName>
        <fullName evidence="6">Uncharacterized protein LOC118415600</fullName>
    </submittedName>
</protein>
<feature type="compositionally biased region" description="Low complexity" evidence="3">
    <location>
        <begin position="246"/>
        <end position="257"/>
    </location>
</feature>
<comment type="caution">
    <text evidence="2">Lacks conserved residue(s) required for the propagation of feature annotation.</text>
</comment>
<dbReference type="AlphaFoldDB" id="A0A9J7L5F6"/>
<dbReference type="InterPro" id="IPR001190">
    <property type="entry name" value="SRCR"/>
</dbReference>
<dbReference type="PROSITE" id="PS50287">
    <property type="entry name" value="SRCR_2"/>
    <property type="match status" value="1"/>
</dbReference>
<gene>
    <name evidence="6" type="primary">LOC118415600</name>
</gene>
<organism evidence="5 6">
    <name type="scientific">Branchiostoma floridae</name>
    <name type="common">Florida lancelet</name>
    <name type="synonym">Amphioxus</name>
    <dbReference type="NCBI Taxonomy" id="7739"/>
    <lineage>
        <taxon>Eukaryota</taxon>
        <taxon>Metazoa</taxon>
        <taxon>Chordata</taxon>
        <taxon>Cephalochordata</taxon>
        <taxon>Leptocardii</taxon>
        <taxon>Amphioxiformes</taxon>
        <taxon>Branchiostomatidae</taxon>
        <taxon>Branchiostoma</taxon>
    </lineage>
</organism>
<feature type="domain" description="SRCR" evidence="4">
    <location>
        <begin position="177"/>
        <end position="226"/>
    </location>
</feature>
<evidence type="ECO:0000259" key="4">
    <source>
        <dbReference type="PROSITE" id="PS50287"/>
    </source>
</evidence>
<name>A0A9J7L5F6_BRAFL</name>
<keyword evidence="1" id="KW-1015">Disulfide bond</keyword>
<evidence type="ECO:0000256" key="3">
    <source>
        <dbReference type="SAM" id="MobiDB-lite"/>
    </source>
</evidence>
<sequence length="263" mass="29252">MTAVPCGAFPWQPTDATVDCDYDYTGSIRYYDYTSRTNFFPRGRCSVTCSNNVTVAGASYLSPDGGNYYYCHPDMSTWLGIEPTCQEKPCGDFPWDTADVTVDCNYDYSRTLTWPDVVYFRGSCRVSCLNATLLVGPPGDEIDYRCSVNNASWTGSEPVCIGRFDNTTVTESAVNRVRLVGGDFYGCVELYDNVTQQWGPVVGYSIWDVWETKMAWADLACRDVGFTGSLATHGFPTGRTWPETMSSQFSPSYSRPSETGPNF</sequence>
<dbReference type="Gene3D" id="3.10.250.10">
    <property type="entry name" value="SRCR-like domain"/>
    <property type="match status" value="1"/>
</dbReference>
<dbReference type="GeneID" id="118415600"/>
<evidence type="ECO:0000256" key="1">
    <source>
        <dbReference type="ARBA" id="ARBA00023157"/>
    </source>
</evidence>
<evidence type="ECO:0000313" key="5">
    <source>
        <dbReference type="Proteomes" id="UP000001554"/>
    </source>
</evidence>
<reference evidence="5" key="1">
    <citation type="journal article" date="2020" name="Nat. Ecol. Evol.">
        <title>Deeply conserved synteny resolves early events in vertebrate evolution.</title>
        <authorList>
            <person name="Simakov O."/>
            <person name="Marletaz F."/>
            <person name="Yue J.X."/>
            <person name="O'Connell B."/>
            <person name="Jenkins J."/>
            <person name="Brandt A."/>
            <person name="Calef R."/>
            <person name="Tung C.H."/>
            <person name="Huang T.K."/>
            <person name="Schmutz J."/>
            <person name="Satoh N."/>
            <person name="Yu J.K."/>
            <person name="Putnam N.H."/>
            <person name="Green R.E."/>
            <person name="Rokhsar D.S."/>
        </authorList>
    </citation>
    <scope>NUCLEOTIDE SEQUENCE [LARGE SCALE GENOMIC DNA]</scope>
    <source>
        <strain evidence="5">S238N-H82</strain>
    </source>
</reference>
<evidence type="ECO:0000256" key="2">
    <source>
        <dbReference type="PROSITE-ProRule" id="PRU00196"/>
    </source>
</evidence>
<keyword evidence="5" id="KW-1185">Reference proteome</keyword>
<evidence type="ECO:0000313" key="6">
    <source>
        <dbReference type="RefSeq" id="XP_035676196.1"/>
    </source>
</evidence>